<proteinExistence type="predicted"/>
<evidence type="ECO:0000313" key="1">
    <source>
        <dbReference type="EMBL" id="MVU80532.1"/>
    </source>
</evidence>
<dbReference type="EMBL" id="WRPP01000005">
    <property type="protein sequence ID" value="MVU80532.1"/>
    <property type="molecule type" value="Genomic_DNA"/>
</dbReference>
<protein>
    <recommendedName>
        <fullName evidence="3">Secreted protein</fullName>
    </recommendedName>
</protein>
<gene>
    <name evidence="1" type="ORF">GPX89_25195</name>
</gene>
<name>A0A7K1V219_9NOCA</name>
<sequence length="149" mass="17102">MLFLDIDGPLIPFVGPNPPLTRLDHALGPLLTALRCELVWATTWAQEANRSVSPLLGFPELEVMEWDDTDHHVDNWFGLHWKTRGLVDRAAGRPFVWIDDELTDRDREWVAANHAGPALLHWIDPRIGLHRTDFDEIARWLAQPADSWT</sequence>
<comment type="caution">
    <text evidence="1">The sequence shown here is derived from an EMBL/GenBank/DDBJ whole genome shotgun (WGS) entry which is preliminary data.</text>
</comment>
<evidence type="ECO:0000313" key="2">
    <source>
        <dbReference type="Proteomes" id="UP000466794"/>
    </source>
</evidence>
<dbReference type="AlphaFoldDB" id="A0A7K1V219"/>
<reference evidence="1 2" key="1">
    <citation type="submission" date="2019-12" db="EMBL/GenBank/DDBJ databases">
        <title>Nocardia sp. nov. ET3-3 isolated from soil.</title>
        <authorList>
            <person name="Kanchanasin P."/>
            <person name="Tanasupawat S."/>
            <person name="Yuki M."/>
            <person name="Kudo T."/>
        </authorList>
    </citation>
    <scope>NUCLEOTIDE SEQUENCE [LARGE SCALE GENOMIC DNA]</scope>
    <source>
        <strain evidence="1 2">ET3-3</strain>
    </source>
</reference>
<organism evidence="1 2">
    <name type="scientific">Nocardia terrae</name>
    <dbReference type="NCBI Taxonomy" id="2675851"/>
    <lineage>
        <taxon>Bacteria</taxon>
        <taxon>Bacillati</taxon>
        <taxon>Actinomycetota</taxon>
        <taxon>Actinomycetes</taxon>
        <taxon>Mycobacteriales</taxon>
        <taxon>Nocardiaceae</taxon>
        <taxon>Nocardia</taxon>
    </lineage>
</organism>
<keyword evidence="2" id="KW-1185">Reference proteome</keyword>
<dbReference type="Proteomes" id="UP000466794">
    <property type="component" value="Unassembled WGS sequence"/>
</dbReference>
<accession>A0A7K1V219</accession>
<evidence type="ECO:0008006" key="3">
    <source>
        <dbReference type="Google" id="ProtNLM"/>
    </source>
</evidence>